<reference evidence="2 3" key="1">
    <citation type="journal article" date="2019" name="Nat. Ecol. Evol.">
        <title>Megaphylogeny resolves global patterns of mushroom evolution.</title>
        <authorList>
            <person name="Varga T."/>
            <person name="Krizsan K."/>
            <person name="Foldi C."/>
            <person name="Dima B."/>
            <person name="Sanchez-Garcia M."/>
            <person name="Sanchez-Ramirez S."/>
            <person name="Szollosi G.J."/>
            <person name="Szarkandi J.G."/>
            <person name="Papp V."/>
            <person name="Albert L."/>
            <person name="Andreopoulos W."/>
            <person name="Angelini C."/>
            <person name="Antonin V."/>
            <person name="Barry K.W."/>
            <person name="Bougher N.L."/>
            <person name="Buchanan P."/>
            <person name="Buyck B."/>
            <person name="Bense V."/>
            <person name="Catcheside P."/>
            <person name="Chovatia M."/>
            <person name="Cooper J."/>
            <person name="Damon W."/>
            <person name="Desjardin D."/>
            <person name="Finy P."/>
            <person name="Geml J."/>
            <person name="Haridas S."/>
            <person name="Hughes K."/>
            <person name="Justo A."/>
            <person name="Karasinski D."/>
            <person name="Kautmanova I."/>
            <person name="Kiss B."/>
            <person name="Kocsube S."/>
            <person name="Kotiranta H."/>
            <person name="LaButti K.M."/>
            <person name="Lechner B.E."/>
            <person name="Liimatainen K."/>
            <person name="Lipzen A."/>
            <person name="Lukacs Z."/>
            <person name="Mihaltcheva S."/>
            <person name="Morgado L.N."/>
            <person name="Niskanen T."/>
            <person name="Noordeloos M.E."/>
            <person name="Ohm R.A."/>
            <person name="Ortiz-Santana B."/>
            <person name="Ovrebo C."/>
            <person name="Racz N."/>
            <person name="Riley R."/>
            <person name="Savchenko A."/>
            <person name="Shiryaev A."/>
            <person name="Soop K."/>
            <person name="Spirin V."/>
            <person name="Szebenyi C."/>
            <person name="Tomsovsky M."/>
            <person name="Tulloss R.E."/>
            <person name="Uehling J."/>
            <person name="Grigoriev I.V."/>
            <person name="Vagvolgyi C."/>
            <person name="Papp T."/>
            <person name="Martin F.M."/>
            <person name="Miettinen O."/>
            <person name="Hibbett D.S."/>
            <person name="Nagy L.G."/>
        </authorList>
    </citation>
    <scope>NUCLEOTIDE SEQUENCE [LARGE SCALE GENOMIC DNA]</scope>
    <source>
        <strain evidence="2 3">FP101781</strain>
    </source>
</reference>
<protein>
    <submittedName>
        <fullName evidence="2">Uncharacterized protein</fullName>
    </submittedName>
</protein>
<keyword evidence="3" id="KW-1185">Reference proteome</keyword>
<sequence length="159" mass="16896">MRTITYLSLRISAAFGGEGQSDPPIDEKHAGTYYFRHLVPSVNATDGYQESLGTSEGGHGPWSTTESARQGSETQTPIAVLSHETLATAFDADLKPEIIAERELGVCLSRPLVSNGRSISLAVGMSAAMRVGPFDVNPEAKALVAGSWLRMSEAVCVSQ</sequence>
<gene>
    <name evidence="2" type="ORF">FA13DRAFT_1709621</name>
</gene>
<dbReference type="AlphaFoldDB" id="A0A4Y7TCQ5"/>
<organism evidence="2 3">
    <name type="scientific">Coprinellus micaceus</name>
    <name type="common">Glistening ink-cap mushroom</name>
    <name type="synonym">Coprinus micaceus</name>
    <dbReference type="NCBI Taxonomy" id="71717"/>
    <lineage>
        <taxon>Eukaryota</taxon>
        <taxon>Fungi</taxon>
        <taxon>Dikarya</taxon>
        <taxon>Basidiomycota</taxon>
        <taxon>Agaricomycotina</taxon>
        <taxon>Agaricomycetes</taxon>
        <taxon>Agaricomycetidae</taxon>
        <taxon>Agaricales</taxon>
        <taxon>Agaricineae</taxon>
        <taxon>Psathyrellaceae</taxon>
        <taxon>Coprinellus</taxon>
    </lineage>
</organism>
<accession>A0A4Y7TCQ5</accession>
<dbReference type="Proteomes" id="UP000298030">
    <property type="component" value="Unassembled WGS sequence"/>
</dbReference>
<dbReference type="EMBL" id="QPFP01000018">
    <property type="protein sequence ID" value="TEB31708.1"/>
    <property type="molecule type" value="Genomic_DNA"/>
</dbReference>
<feature type="compositionally biased region" description="Polar residues" evidence="1">
    <location>
        <begin position="62"/>
        <end position="73"/>
    </location>
</feature>
<name>A0A4Y7TCQ5_COPMI</name>
<proteinExistence type="predicted"/>
<feature type="region of interest" description="Disordered" evidence="1">
    <location>
        <begin position="46"/>
        <end position="73"/>
    </location>
</feature>
<evidence type="ECO:0000256" key="1">
    <source>
        <dbReference type="SAM" id="MobiDB-lite"/>
    </source>
</evidence>
<evidence type="ECO:0000313" key="3">
    <source>
        <dbReference type="Proteomes" id="UP000298030"/>
    </source>
</evidence>
<comment type="caution">
    <text evidence="2">The sequence shown here is derived from an EMBL/GenBank/DDBJ whole genome shotgun (WGS) entry which is preliminary data.</text>
</comment>
<evidence type="ECO:0000313" key="2">
    <source>
        <dbReference type="EMBL" id="TEB31708.1"/>
    </source>
</evidence>